<dbReference type="KEGG" id="ipo:Ilyop_1414"/>
<dbReference type="GO" id="GO:0010945">
    <property type="term" value="F:coenzyme A diphosphatase activity"/>
    <property type="evidence" value="ECO:0007669"/>
    <property type="project" value="InterPro"/>
</dbReference>
<sequence>MNYSEILKKLEYKDSTIISRDKYFNSAVMAVICKIDGEEYFVLQKRAKNIRQGGEISFPGGQYEESDISFLETAIRETEEELGISREKIKVLGKIGTLIIATGVIVESYAGIIEIDSIEEFKINKDEVERLLFVPLKFFMENKPRIERITIKFHPYYEENGVVKEFPAKELGLPERYFKPWEGKPRQVYFYSYDGEAIWGITAEIIIEVTNMLREIEVEKSMGIL</sequence>
<feature type="domain" description="Nudix hydrolase" evidence="7">
    <location>
        <begin position="22"/>
        <end position="155"/>
    </location>
</feature>
<dbReference type="HOGENOM" id="CLU_040940_5_2_0"/>
<dbReference type="STRING" id="572544.Ilyop_1414"/>
<dbReference type="Pfam" id="PF00293">
    <property type="entry name" value="NUDIX"/>
    <property type="match status" value="1"/>
</dbReference>
<evidence type="ECO:0000313" key="8">
    <source>
        <dbReference type="EMBL" id="ADO83194.1"/>
    </source>
</evidence>
<evidence type="ECO:0000256" key="4">
    <source>
        <dbReference type="ARBA" id="ARBA00022801"/>
    </source>
</evidence>
<comment type="cofactor">
    <cofactor evidence="1">
        <name>Mn(2+)</name>
        <dbReference type="ChEBI" id="CHEBI:29035"/>
    </cofactor>
</comment>
<dbReference type="RefSeq" id="WP_013387861.1">
    <property type="nucleotide sequence ID" value="NC_014632.1"/>
</dbReference>
<dbReference type="InterPro" id="IPR045121">
    <property type="entry name" value="CoAse"/>
</dbReference>
<dbReference type="AlphaFoldDB" id="E3HAK7"/>
<dbReference type="PANTHER" id="PTHR12992">
    <property type="entry name" value="NUDIX HYDROLASE"/>
    <property type="match status" value="1"/>
</dbReference>
<dbReference type="eggNOG" id="COG0494">
    <property type="taxonomic scope" value="Bacteria"/>
</dbReference>
<dbReference type="InterPro" id="IPR015797">
    <property type="entry name" value="NUDIX_hydrolase-like_dom_sf"/>
</dbReference>
<evidence type="ECO:0000256" key="1">
    <source>
        <dbReference type="ARBA" id="ARBA00001936"/>
    </source>
</evidence>
<gene>
    <name evidence="8" type="ordered locus">Ilyop_1414</name>
</gene>
<dbReference type="CDD" id="cd03426">
    <property type="entry name" value="NUDIX_CoAse_Nudt7"/>
    <property type="match status" value="1"/>
</dbReference>
<dbReference type="PANTHER" id="PTHR12992:SF11">
    <property type="entry name" value="MITOCHONDRIAL COENZYME A DIPHOSPHATASE NUDT8"/>
    <property type="match status" value="1"/>
</dbReference>
<evidence type="ECO:0000313" key="9">
    <source>
        <dbReference type="Proteomes" id="UP000006875"/>
    </source>
</evidence>
<evidence type="ECO:0000256" key="6">
    <source>
        <dbReference type="ARBA" id="ARBA00023211"/>
    </source>
</evidence>
<dbReference type="InterPro" id="IPR000086">
    <property type="entry name" value="NUDIX_hydrolase_dom"/>
</dbReference>
<keyword evidence="3" id="KW-0479">Metal-binding</keyword>
<accession>E3HAK7</accession>
<dbReference type="PROSITE" id="PS51462">
    <property type="entry name" value="NUDIX"/>
    <property type="match status" value="1"/>
</dbReference>
<comment type="cofactor">
    <cofactor evidence="2">
        <name>Mg(2+)</name>
        <dbReference type="ChEBI" id="CHEBI:18420"/>
    </cofactor>
</comment>
<name>E3HAK7_ILYPC</name>
<dbReference type="Proteomes" id="UP000006875">
    <property type="component" value="Chromosome"/>
</dbReference>
<dbReference type="EMBL" id="CP002281">
    <property type="protein sequence ID" value="ADO83194.1"/>
    <property type="molecule type" value="Genomic_DNA"/>
</dbReference>
<protein>
    <submittedName>
        <fullName evidence="8">NUDIX hydrolase</fullName>
    </submittedName>
</protein>
<keyword evidence="4 8" id="KW-0378">Hydrolase</keyword>
<evidence type="ECO:0000259" key="7">
    <source>
        <dbReference type="PROSITE" id="PS51462"/>
    </source>
</evidence>
<evidence type="ECO:0000256" key="2">
    <source>
        <dbReference type="ARBA" id="ARBA00001946"/>
    </source>
</evidence>
<organism evidence="8 9">
    <name type="scientific">Ilyobacter polytropus (strain ATCC 51220 / DSM 2926 / LMG 16218 / CuHBu1)</name>
    <dbReference type="NCBI Taxonomy" id="572544"/>
    <lineage>
        <taxon>Bacteria</taxon>
        <taxon>Fusobacteriati</taxon>
        <taxon>Fusobacteriota</taxon>
        <taxon>Fusobacteriia</taxon>
        <taxon>Fusobacteriales</taxon>
        <taxon>Fusobacteriaceae</taxon>
        <taxon>Ilyobacter</taxon>
    </lineage>
</organism>
<reference evidence="8 9" key="1">
    <citation type="journal article" date="2010" name="Stand. Genomic Sci.">
        <title>Complete genome sequence of Ilyobacter polytropus type strain (CuHbu1).</title>
        <authorList>
            <person name="Sikorski J."/>
            <person name="Chertkov O."/>
            <person name="Lapidus A."/>
            <person name="Nolan M."/>
            <person name="Lucas S."/>
            <person name="Del Rio T.G."/>
            <person name="Tice H."/>
            <person name="Cheng J.F."/>
            <person name="Tapia R."/>
            <person name="Han C."/>
            <person name="Goodwin L."/>
            <person name="Pitluck S."/>
            <person name="Liolios K."/>
            <person name="Ivanova N."/>
            <person name="Mavromatis K."/>
            <person name="Mikhailova N."/>
            <person name="Pati A."/>
            <person name="Chen A."/>
            <person name="Palaniappan K."/>
            <person name="Land M."/>
            <person name="Hauser L."/>
            <person name="Chang Y.J."/>
            <person name="Jeffries C.D."/>
            <person name="Brambilla E."/>
            <person name="Yasawong M."/>
            <person name="Rohde M."/>
            <person name="Pukall R."/>
            <person name="Spring S."/>
            <person name="Goker M."/>
            <person name="Woyke T."/>
            <person name="Bristow J."/>
            <person name="Eisen J.A."/>
            <person name="Markowitz V."/>
            <person name="Hugenholtz P."/>
            <person name="Kyrpides N.C."/>
            <person name="Klenk H.P."/>
        </authorList>
    </citation>
    <scope>NUCLEOTIDE SEQUENCE [LARGE SCALE GENOMIC DNA]</scope>
    <source>
        <strain evidence="9">ATCC 51220 / DSM 2926 / LMG 16218 / CuHBu1</strain>
    </source>
</reference>
<keyword evidence="6" id="KW-0464">Manganese</keyword>
<keyword evidence="9" id="KW-1185">Reference proteome</keyword>
<proteinExistence type="predicted"/>
<dbReference type="SUPFAM" id="SSF55811">
    <property type="entry name" value="Nudix"/>
    <property type="match status" value="1"/>
</dbReference>
<dbReference type="Gene3D" id="3.90.79.10">
    <property type="entry name" value="Nucleoside Triphosphate Pyrophosphohydrolase"/>
    <property type="match status" value="1"/>
</dbReference>
<evidence type="ECO:0000256" key="5">
    <source>
        <dbReference type="ARBA" id="ARBA00022842"/>
    </source>
</evidence>
<keyword evidence="5" id="KW-0460">Magnesium</keyword>
<evidence type="ECO:0000256" key="3">
    <source>
        <dbReference type="ARBA" id="ARBA00022723"/>
    </source>
</evidence>
<dbReference type="OrthoDB" id="9802805at2"/>
<dbReference type="GO" id="GO:0046872">
    <property type="term" value="F:metal ion binding"/>
    <property type="evidence" value="ECO:0007669"/>
    <property type="project" value="UniProtKB-KW"/>
</dbReference>